<dbReference type="RefSeq" id="WP_108686845.1">
    <property type="nucleotide sequence ID" value="NZ_QCYK01000002.1"/>
</dbReference>
<feature type="compositionally biased region" description="Basic and acidic residues" evidence="1">
    <location>
        <begin position="51"/>
        <end position="66"/>
    </location>
</feature>
<protein>
    <recommendedName>
        <fullName evidence="4">Collagen-like protein</fullName>
    </recommendedName>
</protein>
<evidence type="ECO:0000313" key="2">
    <source>
        <dbReference type="EMBL" id="PUZ25008.1"/>
    </source>
</evidence>
<gene>
    <name evidence="2" type="ORF">DCC81_11890</name>
</gene>
<dbReference type="InterPro" id="IPR050149">
    <property type="entry name" value="Collagen_superfamily"/>
</dbReference>
<dbReference type="PANTHER" id="PTHR24023">
    <property type="entry name" value="COLLAGEN ALPHA"/>
    <property type="match status" value="1"/>
</dbReference>
<evidence type="ECO:0000256" key="1">
    <source>
        <dbReference type="SAM" id="MobiDB-lite"/>
    </source>
</evidence>
<feature type="region of interest" description="Disordered" evidence="1">
    <location>
        <begin position="44"/>
        <end position="90"/>
    </location>
</feature>
<organism evidence="2 3">
    <name type="scientific">Chitinophaga parva</name>
    <dbReference type="NCBI Taxonomy" id="2169414"/>
    <lineage>
        <taxon>Bacteria</taxon>
        <taxon>Pseudomonadati</taxon>
        <taxon>Bacteroidota</taxon>
        <taxon>Chitinophagia</taxon>
        <taxon>Chitinophagales</taxon>
        <taxon>Chitinophagaceae</taxon>
        <taxon>Chitinophaga</taxon>
    </lineage>
</organism>
<sequence length="178" mass="17835">MTDIKFKVASVAQNAGDGQQGPKGDPGESAYQIWLDAGNTGTEADFLASLKGEKGDQGEPGEKGDPGDAGPQGDKGNTGDRGADGNTVLYGAGAPAAGTGVDGNFYIDTTTHTMYGPKAGTWPAGTGLIGPKGDQGDPGTPGTNGDDGAAGRSIQVFEQTDEPAGSTYFPGDLWIQPA</sequence>
<feature type="region of interest" description="Disordered" evidence="1">
    <location>
        <begin position="128"/>
        <end position="154"/>
    </location>
</feature>
<dbReference type="OrthoDB" id="8457242at2"/>
<accession>A0A2T7BFF2</accession>
<dbReference type="GO" id="GO:0031012">
    <property type="term" value="C:extracellular matrix"/>
    <property type="evidence" value="ECO:0007669"/>
    <property type="project" value="TreeGrafter"/>
</dbReference>
<keyword evidence="3" id="KW-1185">Reference proteome</keyword>
<dbReference type="Pfam" id="PF01391">
    <property type="entry name" value="Collagen"/>
    <property type="match status" value="1"/>
</dbReference>
<feature type="region of interest" description="Disordered" evidence="1">
    <location>
        <begin position="1"/>
        <end position="30"/>
    </location>
</feature>
<dbReference type="InterPro" id="IPR008160">
    <property type="entry name" value="Collagen"/>
</dbReference>
<proteinExistence type="predicted"/>
<dbReference type="EMBL" id="QCYK01000002">
    <property type="protein sequence ID" value="PUZ25008.1"/>
    <property type="molecule type" value="Genomic_DNA"/>
</dbReference>
<evidence type="ECO:0000313" key="3">
    <source>
        <dbReference type="Proteomes" id="UP000244450"/>
    </source>
</evidence>
<dbReference type="AlphaFoldDB" id="A0A2T7BFF2"/>
<dbReference type="GO" id="GO:0005615">
    <property type="term" value="C:extracellular space"/>
    <property type="evidence" value="ECO:0007669"/>
    <property type="project" value="TreeGrafter"/>
</dbReference>
<comment type="caution">
    <text evidence="2">The sequence shown here is derived from an EMBL/GenBank/DDBJ whole genome shotgun (WGS) entry which is preliminary data.</text>
</comment>
<dbReference type="PANTHER" id="PTHR24023:SF1082">
    <property type="entry name" value="COLLAGEN TRIPLE HELIX REPEAT"/>
    <property type="match status" value="1"/>
</dbReference>
<dbReference type="Proteomes" id="UP000244450">
    <property type="component" value="Unassembled WGS sequence"/>
</dbReference>
<reference evidence="2 3" key="1">
    <citation type="submission" date="2018-04" db="EMBL/GenBank/DDBJ databases">
        <title>Chitinophaga fuyangensis sp. nov., isolated from soil in a chemical factory.</title>
        <authorList>
            <person name="Chen K."/>
        </authorList>
    </citation>
    <scope>NUCLEOTIDE SEQUENCE [LARGE SCALE GENOMIC DNA]</scope>
    <source>
        <strain evidence="2 3">LY-1</strain>
    </source>
</reference>
<name>A0A2T7BFF2_9BACT</name>
<evidence type="ECO:0008006" key="4">
    <source>
        <dbReference type="Google" id="ProtNLM"/>
    </source>
</evidence>
<feature type="compositionally biased region" description="Low complexity" evidence="1">
    <location>
        <begin position="137"/>
        <end position="151"/>
    </location>
</feature>